<protein>
    <submittedName>
        <fullName evidence="1">P-loop containing nucleoside triphosphate hydrolase protein</fullName>
    </submittedName>
</protein>
<organism evidence="1 2">
    <name type="scientific">Russula earlei</name>
    <dbReference type="NCBI Taxonomy" id="71964"/>
    <lineage>
        <taxon>Eukaryota</taxon>
        <taxon>Fungi</taxon>
        <taxon>Dikarya</taxon>
        <taxon>Basidiomycota</taxon>
        <taxon>Agaricomycotina</taxon>
        <taxon>Agaricomycetes</taxon>
        <taxon>Russulales</taxon>
        <taxon>Russulaceae</taxon>
        <taxon>Russula</taxon>
    </lineage>
</organism>
<accession>A0ACC0UF01</accession>
<evidence type="ECO:0000313" key="2">
    <source>
        <dbReference type="Proteomes" id="UP001207468"/>
    </source>
</evidence>
<dbReference type="EMBL" id="JAGFNK010000045">
    <property type="protein sequence ID" value="KAI9510320.1"/>
    <property type="molecule type" value="Genomic_DNA"/>
</dbReference>
<comment type="caution">
    <text evidence="1">The sequence shown here is derived from an EMBL/GenBank/DDBJ whole genome shotgun (WGS) entry which is preliminary data.</text>
</comment>
<sequence length="915" mass="100765">MPPNTTTLRQSEIPRAPQSAVVLSYSPVEVVEMGLDFCAALPPHPPVVAGVSIGLAPEGPRIQTLALALRDKVFCLSLPKSLTPALSQALRKLFSDIQYLTGFELPYALVLLAHTLGSDVSGYDLSTLSVPSKRGAITSPGDFIKSKEASARARRINERWDGGKRRNGANSNSTPKPNHALRAWFTAMSVAFSPSALIVPLSILAPPTWLWRTLRSGQQLSTEFVDKATLACYVGLASRAIHLDLLKPRIQENDFSEVKTKRNGMTVHNARFQDAYPSKWAEVHLKNGDVVGAKIKGAKGRQSSAVTERPLNDVVSRIQVIGREEPTNAEQAQYRFLLISLTTSRHTPLFVNIIWFPGSTRSIKRGGESYSLSGYESRILEKLNESQRGIVGAMVSTTPRDSLIIAHGPPGTGKTTTIAAAAEIWSPHRLPCWIIAQSNVGVKNIAETLLKKKINFKLIVSLEFMFEWHEELYAGMKDKVIRSDELPDAKEAVARALDDATVVLCTVSMLSNWKLHDCGIFEVVPMKCLVIDEASQIDVFEFMVIPDIGVNGRLMRFRTQHLFHKFSNVLSKVCFFGDPKQLPPYGATEAGLKTIFEVKHLKKKAYFLNTQYRLPMRLGEFISENVYDGKLQSSHNIVEHSCIAFIDVAKGAETRRGNSYQNMEEVQIVVRVAKRYRQRHLNFCVITFYDPQRAAIANAFKDEDLPTGCVYNVDSFQGMSVFHISVARAEPIFKSSSFPFPTGNEADYVILSSVRTERAGFLNSQPRMNVALTRCRKGMVVVTRKAFLQGPGKNTLLGRLAAAWSPPQRDVWIDRKALLSGPVDLPGLLLLLPRPPPPSPGTTALNPGFVPTPSSTAWATRTPAPATTSISGDARRPYAVVSPRAATATAAREQEDRGREGALLAALVRAVEYGS</sequence>
<evidence type="ECO:0000313" key="1">
    <source>
        <dbReference type="EMBL" id="KAI9510320.1"/>
    </source>
</evidence>
<dbReference type="Proteomes" id="UP001207468">
    <property type="component" value="Unassembled WGS sequence"/>
</dbReference>
<keyword evidence="1" id="KW-0378">Hydrolase</keyword>
<keyword evidence="2" id="KW-1185">Reference proteome</keyword>
<name>A0ACC0UF01_9AGAM</name>
<gene>
    <name evidence="1" type="ORF">F5148DRAFT_1147654</name>
</gene>
<proteinExistence type="predicted"/>
<reference evidence="1" key="1">
    <citation type="submission" date="2021-03" db="EMBL/GenBank/DDBJ databases">
        <title>Evolutionary priming and transition to the ectomycorrhizal habit in an iconic lineage of mushroom-forming fungi: is preadaptation a requirement?</title>
        <authorList>
            <consortium name="DOE Joint Genome Institute"/>
            <person name="Looney B.P."/>
            <person name="Miyauchi S."/>
            <person name="Morin E."/>
            <person name="Drula E."/>
            <person name="Courty P.E."/>
            <person name="Chicoki N."/>
            <person name="Fauchery L."/>
            <person name="Kohler A."/>
            <person name="Kuo A."/>
            <person name="LaButti K."/>
            <person name="Pangilinan J."/>
            <person name="Lipzen A."/>
            <person name="Riley R."/>
            <person name="Andreopoulos W."/>
            <person name="He G."/>
            <person name="Johnson J."/>
            <person name="Barry K.W."/>
            <person name="Grigoriev I.V."/>
            <person name="Nagy L."/>
            <person name="Hibbett D."/>
            <person name="Henrissat B."/>
            <person name="Matheny P.B."/>
            <person name="Labbe J."/>
            <person name="Martin A.F."/>
        </authorList>
    </citation>
    <scope>NUCLEOTIDE SEQUENCE</scope>
    <source>
        <strain evidence="1">BPL698</strain>
    </source>
</reference>